<dbReference type="RefSeq" id="XP_049126862.1">
    <property type="nucleotide sequence ID" value="XM_049270905.1"/>
</dbReference>
<feature type="region of interest" description="Disordered" evidence="1">
    <location>
        <begin position="1"/>
        <end position="25"/>
    </location>
</feature>
<proteinExistence type="predicted"/>
<organism evidence="2 3">
    <name type="scientific">Colletotrichum spaethianum</name>
    <dbReference type="NCBI Taxonomy" id="700344"/>
    <lineage>
        <taxon>Eukaryota</taxon>
        <taxon>Fungi</taxon>
        <taxon>Dikarya</taxon>
        <taxon>Ascomycota</taxon>
        <taxon>Pezizomycotina</taxon>
        <taxon>Sordariomycetes</taxon>
        <taxon>Hypocreomycetidae</taxon>
        <taxon>Glomerellales</taxon>
        <taxon>Glomerellaceae</taxon>
        <taxon>Colletotrichum</taxon>
        <taxon>Colletotrichum spaethianum species complex</taxon>
    </lineage>
</organism>
<keyword evidence="3" id="KW-1185">Reference proteome</keyword>
<gene>
    <name evidence="2" type="ORF">ColSpa_04693</name>
</gene>
<evidence type="ECO:0000313" key="2">
    <source>
        <dbReference type="EMBL" id="GKT44512.1"/>
    </source>
</evidence>
<dbReference type="GeneID" id="73325495"/>
<protein>
    <submittedName>
        <fullName evidence="2">Uncharacterized protein</fullName>
    </submittedName>
</protein>
<reference evidence="2 3" key="1">
    <citation type="submission" date="2022-03" db="EMBL/GenBank/DDBJ databases">
        <title>Genome data of Colletotrichum spp.</title>
        <authorList>
            <person name="Utami Y.D."/>
            <person name="Hiruma K."/>
        </authorList>
    </citation>
    <scope>NUCLEOTIDE SEQUENCE [LARGE SCALE GENOMIC DNA]</scope>
    <source>
        <strain evidence="2 3">MAFF 239500</strain>
    </source>
</reference>
<comment type="caution">
    <text evidence="2">The sequence shown here is derived from an EMBL/GenBank/DDBJ whole genome shotgun (WGS) entry which is preliminary data.</text>
</comment>
<sequence>MAIPTRRVSTGSGTTHVREPQDGQDIFQDQGADLPRFVGEEARTITLAPVSHLSQTRRLRALVRRSLGDV</sequence>
<evidence type="ECO:0000313" key="3">
    <source>
        <dbReference type="Proteomes" id="UP001055115"/>
    </source>
</evidence>
<dbReference type="Proteomes" id="UP001055115">
    <property type="component" value="Unassembled WGS sequence"/>
</dbReference>
<name>A0AA37NWP5_9PEZI</name>
<dbReference type="AlphaFoldDB" id="A0AA37NWP5"/>
<evidence type="ECO:0000256" key="1">
    <source>
        <dbReference type="SAM" id="MobiDB-lite"/>
    </source>
</evidence>
<dbReference type="EMBL" id="BQXU01000010">
    <property type="protein sequence ID" value="GKT44512.1"/>
    <property type="molecule type" value="Genomic_DNA"/>
</dbReference>
<accession>A0AA37NWP5</accession>